<protein>
    <recommendedName>
        <fullName evidence="1">Fido domain-containing protein</fullName>
    </recommendedName>
</protein>
<dbReference type="Pfam" id="PF02661">
    <property type="entry name" value="Fic"/>
    <property type="match status" value="1"/>
</dbReference>
<organism evidence="2">
    <name type="scientific">Caldilineaceae bacterium SB0662_bin_9</name>
    <dbReference type="NCBI Taxonomy" id="2605258"/>
    <lineage>
        <taxon>Bacteria</taxon>
        <taxon>Bacillati</taxon>
        <taxon>Chloroflexota</taxon>
        <taxon>Caldilineae</taxon>
        <taxon>Caldilineales</taxon>
        <taxon>Caldilineaceae</taxon>
    </lineage>
</organism>
<gene>
    <name evidence="2" type="ORF">F4Y08_12765</name>
</gene>
<dbReference type="PROSITE" id="PS51459">
    <property type="entry name" value="FIDO"/>
    <property type="match status" value="1"/>
</dbReference>
<dbReference type="Gene3D" id="1.10.1790.50">
    <property type="match status" value="1"/>
</dbReference>
<name>A0A6B1DW17_9CHLR</name>
<dbReference type="InterPro" id="IPR003812">
    <property type="entry name" value="Fido"/>
</dbReference>
<proteinExistence type="predicted"/>
<dbReference type="AlphaFoldDB" id="A0A6B1DW17"/>
<reference evidence="2" key="1">
    <citation type="submission" date="2019-09" db="EMBL/GenBank/DDBJ databases">
        <title>Characterisation of the sponge microbiome using genome-centric metagenomics.</title>
        <authorList>
            <person name="Engelberts J.P."/>
            <person name="Robbins S.J."/>
            <person name="De Goeij J.M."/>
            <person name="Aranda M."/>
            <person name="Bell S.C."/>
            <person name="Webster N.S."/>
        </authorList>
    </citation>
    <scope>NUCLEOTIDE SEQUENCE</scope>
    <source>
        <strain evidence="2">SB0662_bin_9</strain>
    </source>
</reference>
<sequence>MNHPFLDGNKRTAFYATNVFLCKNGSFIECDNNEAHPFFMKLFKTNAFRFEELHAWLQEHVKPLSIMGQ</sequence>
<evidence type="ECO:0000313" key="2">
    <source>
        <dbReference type="EMBL" id="MYD91187.1"/>
    </source>
</evidence>
<dbReference type="EMBL" id="VXPY01000091">
    <property type="protein sequence ID" value="MYD91187.1"/>
    <property type="molecule type" value="Genomic_DNA"/>
</dbReference>
<comment type="caution">
    <text evidence="2">The sequence shown here is derived from an EMBL/GenBank/DDBJ whole genome shotgun (WGS) entry which is preliminary data.</text>
</comment>
<dbReference type="InterPro" id="IPR036597">
    <property type="entry name" value="Fido-like_dom_sf"/>
</dbReference>
<evidence type="ECO:0000259" key="1">
    <source>
        <dbReference type="PROSITE" id="PS51459"/>
    </source>
</evidence>
<feature type="domain" description="Fido" evidence="1">
    <location>
        <begin position="1"/>
        <end position="59"/>
    </location>
</feature>
<dbReference type="SUPFAM" id="SSF140931">
    <property type="entry name" value="Fic-like"/>
    <property type="match status" value="1"/>
</dbReference>
<accession>A0A6B1DW17</accession>